<evidence type="ECO:0000256" key="3">
    <source>
        <dbReference type="SAM" id="MobiDB-lite"/>
    </source>
</evidence>
<keyword evidence="6" id="KW-1185">Reference proteome</keyword>
<dbReference type="PANTHER" id="PTHR15350">
    <property type="entry name" value="COP9 SIGNALOSOME COMPLEX SUBUNIT 7/DENDRITIC CELL PROTEIN GA17"/>
    <property type="match status" value="1"/>
</dbReference>
<dbReference type="EMBL" id="JAPDRK010000001">
    <property type="protein sequence ID" value="KAJ9616614.1"/>
    <property type="molecule type" value="Genomic_DNA"/>
</dbReference>
<feature type="compositionally biased region" description="Gly residues" evidence="3">
    <location>
        <begin position="283"/>
        <end position="299"/>
    </location>
</feature>
<evidence type="ECO:0000256" key="1">
    <source>
        <dbReference type="ARBA" id="ARBA00008482"/>
    </source>
</evidence>
<accession>A0AA39CP34</accession>
<comment type="similarity">
    <text evidence="1">Belongs to the CSN7/EIF3M family. CSN7 subfamily.</text>
</comment>
<evidence type="ECO:0000313" key="6">
    <source>
        <dbReference type="Proteomes" id="UP001172673"/>
    </source>
</evidence>
<dbReference type="PROSITE" id="PS50250">
    <property type="entry name" value="PCI"/>
    <property type="match status" value="1"/>
</dbReference>
<dbReference type="SMART" id="SM00088">
    <property type="entry name" value="PINT"/>
    <property type="match status" value="1"/>
</dbReference>
<dbReference type="Proteomes" id="UP001172673">
    <property type="component" value="Unassembled WGS sequence"/>
</dbReference>
<dbReference type="GO" id="GO:0008180">
    <property type="term" value="C:COP9 signalosome"/>
    <property type="evidence" value="ECO:0007669"/>
    <property type="project" value="UniProtKB-KW"/>
</dbReference>
<organism evidence="5 6">
    <name type="scientific">Cladophialophora chaetospira</name>
    <dbReference type="NCBI Taxonomy" id="386627"/>
    <lineage>
        <taxon>Eukaryota</taxon>
        <taxon>Fungi</taxon>
        <taxon>Dikarya</taxon>
        <taxon>Ascomycota</taxon>
        <taxon>Pezizomycotina</taxon>
        <taxon>Eurotiomycetes</taxon>
        <taxon>Chaetothyriomycetidae</taxon>
        <taxon>Chaetothyriales</taxon>
        <taxon>Herpotrichiellaceae</taxon>
        <taxon>Cladophialophora</taxon>
    </lineage>
</organism>
<feature type="compositionally biased region" description="Basic and acidic residues" evidence="3">
    <location>
        <begin position="254"/>
        <end position="263"/>
    </location>
</feature>
<evidence type="ECO:0000313" key="5">
    <source>
        <dbReference type="EMBL" id="KAJ9616614.1"/>
    </source>
</evidence>
<evidence type="ECO:0000256" key="2">
    <source>
        <dbReference type="ARBA" id="ARBA00022790"/>
    </source>
</evidence>
<name>A0AA39CP34_9EURO</name>
<protein>
    <recommendedName>
        <fullName evidence="4">PCI domain-containing protein</fullName>
    </recommendedName>
</protein>
<comment type="caution">
    <text evidence="5">The sequence shown here is derived from an EMBL/GenBank/DDBJ whole genome shotgun (WGS) entry which is preliminary data.</text>
</comment>
<dbReference type="AlphaFoldDB" id="A0AA39CP34"/>
<proteinExistence type="inferred from homology"/>
<sequence length="312" mass="33639">MDQSQTKALAAIQPFVYQVTTTKNATPRFITELIKGAISAPGAYVFTELLQLPAVQALRGTEAEPWLTLLEIFSWGTYEEYKANSSLPELDAPQALKLRQLTLLTLASPFSPTSQANDLTYASLLSSLHLSSPTDLESLITTSIYANLLTARLSPTSTPPTVQITSVAPLRDLRPQSLPALLQILQTWESRCVSVVSDLEAQINAIRATAAQRGIKEKKRQDLVDGLVLNDNKSIDNGVAGGRTTRGAGQRLGSKRDLDQHIEGEDDDYEEEYEGMDIDEGIGESGGGFSGSSRGGGSSRGAKRNRGRGSSK</sequence>
<dbReference type="InterPro" id="IPR000717">
    <property type="entry name" value="PCI_dom"/>
</dbReference>
<feature type="domain" description="PCI" evidence="4">
    <location>
        <begin position="1"/>
        <end position="167"/>
    </location>
</feature>
<reference evidence="5" key="1">
    <citation type="submission" date="2022-10" db="EMBL/GenBank/DDBJ databases">
        <title>Culturing micro-colonial fungi from biological soil crusts in the Mojave desert and describing Neophaeococcomyces mojavensis, and introducing the new genera and species Taxawa tesnikishii.</title>
        <authorList>
            <person name="Kurbessoian T."/>
            <person name="Stajich J.E."/>
        </authorList>
    </citation>
    <scope>NUCLEOTIDE SEQUENCE</scope>
    <source>
        <strain evidence="5">TK_41</strain>
    </source>
</reference>
<feature type="compositionally biased region" description="Basic residues" evidence="3">
    <location>
        <begin position="301"/>
        <end position="312"/>
    </location>
</feature>
<evidence type="ECO:0000259" key="4">
    <source>
        <dbReference type="PROSITE" id="PS50250"/>
    </source>
</evidence>
<keyword evidence="2" id="KW-0736">Signalosome</keyword>
<dbReference type="InterPro" id="IPR045237">
    <property type="entry name" value="COPS7/eIF3m"/>
</dbReference>
<feature type="compositionally biased region" description="Acidic residues" evidence="3">
    <location>
        <begin position="264"/>
        <end position="282"/>
    </location>
</feature>
<dbReference type="Pfam" id="PF22061">
    <property type="entry name" value="CSN7_HB_subdom"/>
    <property type="match status" value="1"/>
</dbReference>
<gene>
    <name evidence="5" type="ORF">H2200_000333</name>
</gene>
<dbReference type="PANTHER" id="PTHR15350:SF5">
    <property type="entry name" value="COP9 SIGNALOSOME COMPLEX SUBUNIT 7"/>
    <property type="match status" value="1"/>
</dbReference>
<feature type="region of interest" description="Disordered" evidence="3">
    <location>
        <begin position="235"/>
        <end position="312"/>
    </location>
</feature>